<name>A0ACA9MDB7_9GLOM</name>
<dbReference type="EMBL" id="CAJVPW010007526">
    <property type="protein sequence ID" value="CAG8581967.1"/>
    <property type="molecule type" value="Genomic_DNA"/>
</dbReference>
<gene>
    <name evidence="1" type="ORF">SPELUC_LOCUS6402</name>
</gene>
<reference evidence="1" key="1">
    <citation type="submission" date="2021-06" db="EMBL/GenBank/DDBJ databases">
        <authorList>
            <person name="Kallberg Y."/>
            <person name="Tangrot J."/>
            <person name="Rosling A."/>
        </authorList>
    </citation>
    <scope>NUCLEOTIDE SEQUENCE</scope>
    <source>
        <strain evidence="1">28 12/20/2015</strain>
    </source>
</reference>
<protein>
    <submittedName>
        <fullName evidence="1">10136_t:CDS:1</fullName>
    </submittedName>
</protein>
<evidence type="ECO:0000313" key="1">
    <source>
        <dbReference type="EMBL" id="CAG8581967.1"/>
    </source>
</evidence>
<dbReference type="Proteomes" id="UP000789366">
    <property type="component" value="Unassembled WGS sequence"/>
</dbReference>
<accession>A0ACA9MDB7</accession>
<organism evidence="1 2">
    <name type="scientific">Cetraspora pellucida</name>
    <dbReference type="NCBI Taxonomy" id="1433469"/>
    <lineage>
        <taxon>Eukaryota</taxon>
        <taxon>Fungi</taxon>
        <taxon>Fungi incertae sedis</taxon>
        <taxon>Mucoromycota</taxon>
        <taxon>Glomeromycotina</taxon>
        <taxon>Glomeromycetes</taxon>
        <taxon>Diversisporales</taxon>
        <taxon>Gigasporaceae</taxon>
        <taxon>Cetraspora</taxon>
    </lineage>
</organism>
<evidence type="ECO:0000313" key="2">
    <source>
        <dbReference type="Proteomes" id="UP000789366"/>
    </source>
</evidence>
<keyword evidence="2" id="KW-1185">Reference proteome</keyword>
<sequence>NGALEIAKECFKNLPEFIIKKHSEKKYIKDAIKKGFEKMEQYLKLRLNKESKDAGSTAILVVLIPHILEIPPRFISSNKEFSVQIMKEHDLHNKAEILRLREQKKEKNGVSFSIYRFAPEEKKNLEN</sequence>
<proteinExistence type="predicted"/>
<feature type="non-terminal residue" evidence="1">
    <location>
        <position position="1"/>
    </location>
</feature>
<comment type="caution">
    <text evidence="1">The sequence shown here is derived from an EMBL/GenBank/DDBJ whole genome shotgun (WGS) entry which is preliminary data.</text>
</comment>